<dbReference type="GO" id="GO:0016020">
    <property type="term" value="C:membrane"/>
    <property type="evidence" value="ECO:0007669"/>
    <property type="project" value="UniProtKB-SubCell"/>
</dbReference>
<feature type="transmembrane region" description="Helical" evidence="5">
    <location>
        <begin position="261"/>
        <end position="285"/>
    </location>
</feature>
<dbReference type="Proteomes" id="UP000550729">
    <property type="component" value="Unassembled WGS sequence"/>
</dbReference>
<evidence type="ECO:0000256" key="5">
    <source>
        <dbReference type="SAM" id="Phobius"/>
    </source>
</evidence>
<feature type="transmembrane region" description="Helical" evidence="5">
    <location>
        <begin position="214"/>
        <end position="234"/>
    </location>
</feature>
<evidence type="ECO:0000313" key="8">
    <source>
        <dbReference type="Proteomes" id="UP000550729"/>
    </source>
</evidence>
<feature type="transmembrane region" description="Helical" evidence="5">
    <location>
        <begin position="73"/>
        <end position="94"/>
    </location>
</feature>
<evidence type="ECO:0000313" key="7">
    <source>
        <dbReference type="EMBL" id="NMO04521.1"/>
    </source>
</evidence>
<dbReference type="InterPro" id="IPR050367">
    <property type="entry name" value="APC_superfamily"/>
</dbReference>
<proteinExistence type="predicted"/>
<feature type="transmembrane region" description="Helical" evidence="5">
    <location>
        <begin position="106"/>
        <end position="126"/>
    </location>
</feature>
<evidence type="ECO:0000256" key="4">
    <source>
        <dbReference type="ARBA" id="ARBA00023136"/>
    </source>
</evidence>
<reference evidence="7 8" key="1">
    <citation type="submission" date="2020-04" db="EMBL/GenBank/DDBJ databases">
        <title>Gordonia sp. nov. TBRC 11910.</title>
        <authorList>
            <person name="Suriyachadkun C."/>
        </authorList>
    </citation>
    <scope>NUCLEOTIDE SEQUENCE [LARGE SCALE GENOMIC DNA]</scope>
    <source>
        <strain evidence="7 8">TBRC 11910</strain>
    </source>
</reference>
<keyword evidence="2 5" id="KW-0812">Transmembrane</keyword>
<keyword evidence="8" id="KW-1185">Reference proteome</keyword>
<comment type="subcellular location">
    <subcellularLocation>
        <location evidence="1">Membrane</location>
        <topology evidence="1">Multi-pass membrane protein</topology>
    </subcellularLocation>
</comment>
<keyword evidence="3 5" id="KW-1133">Transmembrane helix</keyword>
<evidence type="ECO:0000256" key="2">
    <source>
        <dbReference type="ARBA" id="ARBA00022692"/>
    </source>
</evidence>
<feature type="domain" description="Amino acid permease/ SLC12A" evidence="6">
    <location>
        <begin position="22"/>
        <end position="409"/>
    </location>
</feature>
<dbReference type="AlphaFoldDB" id="A0A848L7S0"/>
<feature type="transmembrane region" description="Helical" evidence="5">
    <location>
        <begin position="420"/>
        <end position="440"/>
    </location>
</feature>
<keyword evidence="4 5" id="KW-0472">Membrane</keyword>
<dbReference type="GO" id="GO:0055085">
    <property type="term" value="P:transmembrane transport"/>
    <property type="evidence" value="ECO:0007669"/>
    <property type="project" value="InterPro"/>
</dbReference>
<feature type="transmembrane region" description="Helical" evidence="5">
    <location>
        <begin position="138"/>
        <end position="158"/>
    </location>
</feature>
<dbReference type="PANTHER" id="PTHR42770:SF16">
    <property type="entry name" value="AMINO ACID PERMEASE"/>
    <property type="match status" value="1"/>
</dbReference>
<evidence type="ECO:0000259" key="6">
    <source>
        <dbReference type="Pfam" id="PF00324"/>
    </source>
</evidence>
<name>A0A848L7S0_9ACTN</name>
<accession>A0A848L7S0</accession>
<dbReference type="PIRSF" id="PIRSF006060">
    <property type="entry name" value="AA_transporter"/>
    <property type="match status" value="1"/>
</dbReference>
<gene>
    <name evidence="7" type="ORF">HH308_25200</name>
</gene>
<feature type="transmembrane region" description="Helical" evidence="5">
    <location>
        <begin position="348"/>
        <end position="373"/>
    </location>
</feature>
<evidence type="ECO:0000256" key="3">
    <source>
        <dbReference type="ARBA" id="ARBA00022989"/>
    </source>
</evidence>
<feature type="transmembrane region" description="Helical" evidence="5">
    <location>
        <begin position="170"/>
        <end position="194"/>
    </location>
</feature>
<comment type="caution">
    <text evidence="7">The sequence shown here is derived from an EMBL/GenBank/DDBJ whole genome shotgun (WGS) entry which is preliminary data.</text>
</comment>
<feature type="transmembrane region" description="Helical" evidence="5">
    <location>
        <begin position="318"/>
        <end position="336"/>
    </location>
</feature>
<dbReference type="EMBL" id="JABBNB010000037">
    <property type="protein sequence ID" value="NMO04521.1"/>
    <property type="molecule type" value="Genomic_DNA"/>
</dbReference>
<feature type="transmembrane region" description="Helical" evidence="5">
    <location>
        <begin position="385"/>
        <end position="408"/>
    </location>
</feature>
<protein>
    <submittedName>
        <fullName evidence="7">APC family permease</fullName>
    </submittedName>
</protein>
<dbReference type="Pfam" id="PF00324">
    <property type="entry name" value="AA_permease"/>
    <property type="match status" value="1"/>
</dbReference>
<dbReference type="InterPro" id="IPR004841">
    <property type="entry name" value="AA-permease/SLC12A_dom"/>
</dbReference>
<feature type="transmembrane region" description="Helical" evidence="5">
    <location>
        <begin position="31"/>
        <end position="53"/>
    </location>
</feature>
<evidence type="ECO:0000256" key="1">
    <source>
        <dbReference type="ARBA" id="ARBA00004141"/>
    </source>
</evidence>
<sequence length="448" mass="46221">MVVAAASPLGVIGGPVPLGIGLGNGAGLPTAFAVSTVILLLFAVGFTALTPYVPNAGAFYSYIGKGLGRVTGLGFAFVALISYLALEIGVYGLIGQGAKALVESWGFPQLHWAVWALVAFAVVSVLGHRNIDLSRTVLGVLLIAEVAIVLVLDAVIVGKGGDHGLSTGFASIHTVLSGAPGIALLFAILSFVGFEATAVFRDEARDPDRTIPRATYLSLGLIGVFYAVSTWALLSGWGDDTAVAKAQSTPDTLLAQTTERYLGAVGGHIIQVLFVTSLFACILSFHNIGSRYVFTLAQRSALPSHVGRPHQHHGSPHLASAAVSVVVGVFLIIGVLADLDPVTQLYTWFAGVSTVGIVTLLLATSIAVPLFFARRRREGELTVPASRALVAPSLAVLGLTGVLILILANLPSLVGDSTAIAVGVVALLAATFAAGAALAWQRPQIVVD</sequence>
<dbReference type="PANTHER" id="PTHR42770">
    <property type="entry name" value="AMINO ACID TRANSPORTER-RELATED"/>
    <property type="match status" value="1"/>
</dbReference>
<dbReference type="Gene3D" id="1.20.1740.10">
    <property type="entry name" value="Amino acid/polyamine transporter I"/>
    <property type="match status" value="1"/>
</dbReference>
<organism evidence="7 8">
    <name type="scientific">Gordonia asplenii</name>
    <dbReference type="NCBI Taxonomy" id="2725283"/>
    <lineage>
        <taxon>Bacteria</taxon>
        <taxon>Bacillati</taxon>
        <taxon>Actinomycetota</taxon>
        <taxon>Actinomycetes</taxon>
        <taxon>Mycobacteriales</taxon>
        <taxon>Gordoniaceae</taxon>
        <taxon>Gordonia</taxon>
    </lineage>
</organism>